<dbReference type="PANTHER" id="PTHR46599">
    <property type="entry name" value="PIGGYBAC TRANSPOSABLE ELEMENT-DERIVED PROTEIN 4"/>
    <property type="match status" value="1"/>
</dbReference>
<dbReference type="Pfam" id="PF13843">
    <property type="entry name" value="DDE_Tnp_1_7"/>
    <property type="match status" value="1"/>
</dbReference>
<evidence type="ECO:0000313" key="3">
    <source>
        <dbReference type="EMBL" id="CDL94120.1"/>
    </source>
</evidence>
<proteinExistence type="predicted"/>
<accession>W6NB59</accession>
<protein>
    <submittedName>
        <fullName evidence="3">Similar to piggyBac-derived 2 (AGAP012114-PA)</fullName>
    </submittedName>
</protein>
<evidence type="ECO:0000256" key="1">
    <source>
        <dbReference type="SAM" id="MobiDB-lite"/>
    </source>
</evidence>
<sequence length="371" mass="42846">MATLDSEDSDSEKWTSDVEADTRRDFTEQHGPSNAVSACSAPLDFFELFIDDTLLTLMETETNRYGSQKDSSFVDTNKEELKKFIALCIQMGLVKMPKLRYYWSTRPALGGHAFAGKVMPRGRFEQLLRSLHFCDNSAPDGDRLYKIKEFVDIFNGICERNFHPGKEVTIDESLVPFRGRVVFRQYIPSKKHRYGIKIFKLCTRGGYTWRSMIYAGKTTRTGPLADTVVFSLMNGLLDSGRQLCCDNWYSSIGLAKKLLERRTHLVATLRKNRSELPPLVKEKKLKRGELYCLQIKDGILVLKWRDKRDLMMLSTWHDGERGASNKPKVVEDYNKLKGFVDQSDQMSAYSPFVRRTTKWYLRTFILSCKQQ</sequence>
<dbReference type="InterPro" id="IPR029526">
    <property type="entry name" value="PGBD"/>
</dbReference>
<name>W6NB59_HAECO</name>
<feature type="compositionally biased region" description="Acidic residues" evidence="1">
    <location>
        <begin position="1"/>
        <end position="10"/>
    </location>
</feature>
<comment type="caution">
    <text evidence="3">The sequence shown here is derived from an EMBL/GenBank/DDBJ whole genome shotgun (WGS) entry which is preliminary data.</text>
</comment>
<reference evidence="3" key="1">
    <citation type="submission" date="2013-03" db="EMBL/GenBank/DDBJ databases">
        <authorList>
            <person name="Aslett M."/>
        </authorList>
    </citation>
    <scope>NUCLEOTIDE SEQUENCE [LARGE SCALE GENOMIC DNA]</scope>
    <source>
        <strain evidence="3">ISE/inbred ISE</strain>
    </source>
</reference>
<feature type="compositionally biased region" description="Basic and acidic residues" evidence="1">
    <location>
        <begin position="11"/>
        <end position="28"/>
    </location>
</feature>
<reference evidence="3" key="2">
    <citation type="submission" date="2013-05" db="EMBL/GenBank/DDBJ databases">
        <title>The genome and transcriptome of Haemonchus contortus: a key model parasite for drug and vaccine discovery.</title>
        <authorList>
            <person name="Laing R."/>
            <person name="Kikuchi T."/>
            <person name="Martinelli A."/>
            <person name="Tsai I.J."/>
            <person name="Beech R.N."/>
            <person name="Redman E."/>
            <person name="Holroyd N."/>
            <person name="Bartley D.J."/>
            <person name="Beasley H."/>
            <person name="Britton C."/>
            <person name="Curran D."/>
            <person name="Devaney E."/>
            <person name="Gilabert A."/>
            <person name="Jackson F."/>
            <person name="Hunt M."/>
            <person name="Johnston S."/>
            <person name="Kryukov I."/>
            <person name="Li K."/>
            <person name="Morrison A.A."/>
            <person name="Reid A.J."/>
            <person name="Sargison N."/>
            <person name="Saunders G."/>
            <person name="Wasmuth J.D."/>
            <person name="Wolstenholme A."/>
            <person name="Berriman M."/>
            <person name="Gilleard J.S."/>
            <person name="Cotton J.A."/>
        </authorList>
    </citation>
    <scope>NUCLEOTIDE SEQUENCE [LARGE SCALE GENOMIC DNA]</scope>
    <source>
        <strain evidence="3">ISE/inbred ISE</strain>
    </source>
</reference>
<dbReference type="AlphaFoldDB" id="W6NB59"/>
<dbReference type="PANTHER" id="PTHR46599:SF3">
    <property type="entry name" value="PIGGYBAC TRANSPOSABLE ELEMENT-DERIVED PROTEIN 4"/>
    <property type="match status" value="1"/>
</dbReference>
<dbReference type="EMBL" id="CAVP010055412">
    <property type="protein sequence ID" value="CDL94120.1"/>
    <property type="molecule type" value="Genomic_DNA"/>
</dbReference>
<organism evidence="3">
    <name type="scientific">Haemonchus contortus</name>
    <name type="common">Barber pole worm</name>
    <dbReference type="NCBI Taxonomy" id="6289"/>
    <lineage>
        <taxon>Eukaryota</taxon>
        <taxon>Metazoa</taxon>
        <taxon>Ecdysozoa</taxon>
        <taxon>Nematoda</taxon>
        <taxon>Chromadorea</taxon>
        <taxon>Rhabditida</taxon>
        <taxon>Rhabditina</taxon>
        <taxon>Rhabditomorpha</taxon>
        <taxon>Strongyloidea</taxon>
        <taxon>Trichostrongylidae</taxon>
        <taxon>Haemonchus</taxon>
    </lineage>
</organism>
<gene>
    <name evidence="3" type="ORF">HCOI_00661000</name>
</gene>
<feature type="domain" description="PiggyBac transposable element-derived protein" evidence="2">
    <location>
        <begin position="42"/>
        <end position="365"/>
    </location>
</feature>
<feature type="region of interest" description="Disordered" evidence="1">
    <location>
        <begin position="1"/>
        <end position="34"/>
    </location>
</feature>
<evidence type="ECO:0000259" key="2">
    <source>
        <dbReference type="Pfam" id="PF13843"/>
    </source>
</evidence>